<dbReference type="SUPFAM" id="SSF53901">
    <property type="entry name" value="Thiolase-like"/>
    <property type="match status" value="1"/>
</dbReference>
<dbReference type="Gene3D" id="3.30.1330.160">
    <property type="entry name" value="Cyanuric acid hydrolase/Barbituras, RU C"/>
    <property type="match status" value="1"/>
</dbReference>
<organism evidence="3 4">
    <name type="scientific">Microbacterium helvum</name>
    <dbReference type="NCBI Taxonomy" id="2773713"/>
    <lineage>
        <taxon>Bacteria</taxon>
        <taxon>Bacillati</taxon>
        <taxon>Actinomycetota</taxon>
        <taxon>Actinomycetes</taxon>
        <taxon>Micrococcales</taxon>
        <taxon>Microbacteriaceae</taxon>
        <taxon>Microbacterium</taxon>
    </lineage>
</organism>
<evidence type="ECO:0000256" key="1">
    <source>
        <dbReference type="ARBA" id="ARBA00010947"/>
    </source>
</evidence>
<dbReference type="Pfam" id="PF09663">
    <property type="entry name" value="Amido_AtzD_TrzD"/>
    <property type="match status" value="1"/>
</dbReference>
<evidence type="ECO:0000313" key="4">
    <source>
        <dbReference type="Proteomes" id="UP000598426"/>
    </source>
</evidence>
<name>A0ABR8NSE4_9MICO</name>
<keyword evidence="2" id="KW-0378">Hydrolase</keyword>
<gene>
    <name evidence="3" type="ORF">IF188_17765</name>
</gene>
<dbReference type="InterPro" id="IPR016039">
    <property type="entry name" value="Thiolase-like"/>
</dbReference>
<evidence type="ECO:0000256" key="2">
    <source>
        <dbReference type="ARBA" id="ARBA00022801"/>
    </source>
</evidence>
<reference evidence="3 4" key="1">
    <citation type="submission" date="2020-09" db="EMBL/GenBank/DDBJ databases">
        <title>Isolation and identification of active actinomycetes.</title>
        <authorList>
            <person name="Li X."/>
        </authorList>
    </citation>
    <scope>NUCLEOTIDE SEQUENCE [LARGE SCALE GENOMIC DNA]</scope>
    <source>
        <strain evidence="3 4">NEAU-LLC</strain>
    </source>
</reference>
<proteinExistence type="inferred from homology"/>
<dbReference type="Gene3D" id="3.30.1330.180">
    <property type="entry name" value="Cyanuric acid hydrolase/Barbiturase, RU B"/>
    <property type="match status" value="1"/>
</dbReference>
<dbReference type="InterPro" id="IPR014086">
    <property type="entry name" value="AtzD/Barbiturase"/>
</dbReference>
<dbReference type="Proteomes" id="UP000598426">
    <property type="component" value="Unassembled WGS sequence"/>
</dbReference>
<comment type="similarity">
    <text evidence="1">Belongs to the cyclic amide hydrolase (CyAH) family.</text>
</comment>
<dbReference type="InterPro" id="IPR043006">
    <property type="entry name" value="AtzD/Barbiturase_RUB"/>
</dbReference>
<protein>
    <submittedName>
        <fullName evidence="3">Ring-opening amidohydrolase</fullName>
    </submittedName>
</protein>
<comment type="caution">
    <text evidence="3">The sequence shown here is derived from an EMBL/GenBank/DDBJ whole genome shotgun (WGS) entry which is preliminary data.</text>
</comment>
<dbReference type="Gene3D" id="3.30.1330.170">
    <property type="entry name" value="Cyanuric acid hydrolase/Barbiturase, RU A"/>
    <property type="match status" value="1"/>
</dbReference>
<dbReference type="NCBIfam" id="TIGR02714">
    <property type="entry name" value="amido_AtzD_TrzD"/>
    <property type="match status" value="1"/>
</dbReference>
<dbReference type="RefSeq" id="WP_191173146.1">
    <property type="nucleotide sequence ID" value="NZ_JACXZS010000014.1"/>
</dbReference>
<dbReference type="InterPro" id="IPR043007">
    <property type="entry name" value="AtzD/Barbiturase_RUC"/>
</dbReference>
<evidence type="ECO:0000313" key="3">
    <source>
        <dbReference type="EMBL" id="MBD3943542.1"/>
    </source>
</evidence>
<dbReference type="InterPro" id="IPR043008">
    <property type="entry name" value="AtzD/Barbiturase_RUA"/>
</dbReference>
<sequence length="372" mass="38434">MPPSPATAVDAFRVVTRTTGDVSGLASLVADGRLHADDVVAVTGKIEGWEPGDTTRAESDRAMRRFLLEHGTRTAAQVEQVPMAFSAGVGTILTPHLVVYTRTLAEPAADGAPRLAIGTARSEVIRPEWVGTPRVVELNADAVRAAAADACLRPEDVEFVVGKSYYPTPDEMAAARAAGLAAPDVDDETMFRLGCGSAALGVGVAAEGMRMPHADEIGRPGTLWSGRAAMSVNPWEGTGGPGPQSQLTALGNLAGAGGRLRVGHAVFDDVLDVAAVPRALARAGVEVGPGPLTPELSSRIVAAYIKFDWPLSGVLRGRPQVVADPAYRRTFRSVVAGAFAAALQDTLIWVSAGAVQQGPPGGGTLALVVDVS</sequence>
<accession>A0ABR8NSE4</accession>
<keyword evidence="4" id="KW-1185">Reference proteome</keyword>
<dbReference type="EMBL" id="JACXZS010000014">
    <property type="protein sequence ID" value="MBD3943542.1"/>
    <property type="molecule type" value="Genomic_DNA"/>
</dbReference>